<dbReference type="STRING" id="1798683.A3C90_02745"/>
<sequence>MRPASAINVLSVANLKNDNSFIIGVENSSIIADAETPFADTGVEKTVGKPEWIILQKKKAELIHNSPLN</sequence>
<organism evidence="1 2">
    <name type="scientific">Candidatus Magasanikbacteria bacterium RIFCSPHIGHO2_02_FULL_51_14</name>
    <dbReference type="NCBI Taxonomy" id="1798683"/>
    <lineage>
        <taxon>Bacteria</taxon>
        <taxon>Candidatus Magasanikiibacteriota</taxon>
    </lineage>
</organism>
<protein>
    <submittedName>
        <fullName evidence="1">Uncharacterized protein</fullName>
    </submittedName>
</protein>
<evidence type="ECO:0000313" key="2">
    <source>
        <dbReference type="Proteomes" id="UP000177457"/>
    </source>
</evidence>
<reference evidence="1 2" key="1">
    <citation type="journal article" date="2016" name="Nat. Commun.">
        <title>Thousands of microbial genomes shed light on interconnected biogeochemical processes in an aquifer system.</title>
        <authorList>
            <person name="Anantharaman K."/>
            <person name="Brown C.T."/>
            <person name="Hug L.A."/>
            <person name="Sharon I."/>
            <person name="Castelle C.J."/>
            <person name="Probst A.J."/>
            <person name="Thomas B.C."/>
            <person name="Singh A."/>
            <person name="Wilkins M.J."/>
            <person name="Karaoz U."/>
            <person name="Brodie E.L."/>
            <person name="Williams K.H."/>
            <person name="Hubbard S.S."/>
            <person name="Banfield J.F."/>
        </authorList>
    </citation>
    <scope>NUCLEOTIDE SEQUENCE [LARGE SCALE GENOMIC DNA]</scope>
</reference>
<name>A0A1F6MQH0_9BACT</name>
<evidence type="ECO:0000313" key="1">
    <source>
        <dbReference type="EMBL" id="OGH73911.1"/>
    </source>
</evidence>
<proteinExistence type="predicted"/>
<dbReference type="Proteomes" id="UP000177457">
    <property type="component" value="Unassembled WGS sequence"/>
</dbReference>
<dbReference type="AlphaFoldDB" id="A0A1F6MQH0"/>
<dbReference type="EMBL" id="MFQE01000007">
    <property type="protein sequence ID" value="OGH73911.1"/>
    <property type="molecule type" value="Genomic_DNA"/>
</dbReference>
<accession>A0A1F6MQH0</accession>
<gene>
    <name evidence="1" type="ORF">A3C90_02745</name>
</gene>
<comment type="caution">
    <text evidence="1">The sequence shown here is derived from an EMBL/GenBank/DDBJ whole genome shotgun (WGS) entry which is preliminary data.</text>
</comment>